<sequence length="151" mass="17671">MFILMRERERREGSQARENGQWESRDGNKLCLLWTLCKFLFLVSSPHVYVCMCVLLWKREKKKKAHGMRLSAGVRTCERYKMGVVVRSGLLLFFVVQIVSFLQCSIFLKIKNPRPDLPLPKNCLRDSFSCTHALSFQFQRHLSFQADGPKK</sequence>
<evidence type="ECO:0000256" key="1">
    <source>
        <dbReference type="SAM" id="MobiDB-lite"/>
    </source>
</evidence>
<evidence type="ECO:0000313" key="3">
    <source>
        <dbReference type="EMBL" id="JAR90352.1"/>
    </source>
</evidence>
<feature type="region of interest" description="Disordered" evidence="1">
    <location>
        <begin position="1"/>
        <end position="21"/>
    </location>
</feature>
<protein>
    <submittedName>
        <fullName evidence="3">Putative serpentine type 7tm gpcr chemoreceptor srz</fullName>
    </submittedName>
</protein>
<name>A0A147BIQ9_IXORI</name>
<reference evidence="3" key="1">
    <citation type="journal article" date="2018" name="PLoS Negl. Trop. Dis.">
        <title>Sialome diversity of ticks revealed by RNAseq of single tick salivary glands.</title>
        <authorList>
            <person name="Perner J."/>
            <person name="Kropackova S."/>
            <person name="Kopacek P."/>
            <person name="Ribeiro J.M."/>
        </authorList>
    </citation>
    <scope>NUCLEOTIDE SEQUENCE</scope>
    <source>
        <strain evidence="3">Siblings of single egg batch collected in Ceske Budejovice</strain>
        <tissue evidence="3">Salivary glands</tissue>
    </source>
</reference>
<accession>A0A147BIQ9</accession>
<keyword evidence="2" id="KW-0472">Membrane</keyword>
<feature type="compositionally biased region" description="Basic and acidic residues" evidence="1">
    <location>
        <begin position="1"/>
        <end position="15"/>
    </location>
</feature>
<feature type="transmembrane region" description="Helical" evidence="2">
    <location>
        <begin position="89"/>
        <end position="110"/>
    </location>
</feature>
<dbReference type="AlphaFoldDB" id="A0A147BIQ9"/>
<dbReference type="EMBL" id="GEGO01005052">
    <property type="protein sequence ID" value="JAR90352.1"/>
    <property type="molecule type" value="Transcribed_RNA"/>
</dbReference>
<evidence type="ECO:0000256" key="2">
    <source>
        <dbReference type="SAM" id="Phobius"/>
    </source>
</evidence>
<keyword evidence="2" id="KW-0812">Transmembrane</keyword>
<proteinExistence type="predicted"/>
<organism evidence="3">
    <name type="scientific">Ixodes ricinus</name>
    <name type="common">Common tick</name>
    <name type="synonym">Acarus ricinus</name>
    <dbReference type="NCBI Taxonomy" id="34613"/>
    <lineage>
        <taxon>Eukaryota</taxon>
        <taxon>Metazoa</taxon>
        <taxon>Ecdysozoa</taxon>
        <taxon>Arthropoda</taxon>
        <taxon>Chelicerata</taxon>
        <taxon>Arachnida</taxon>
        <taxon>Acari</taxon>
        <taxon>Parasitiformes</taxon>
        <taxon>Ixodida</taxon>
        <taxon>Ixodoidea</taxon>
        <taxon>Ixodidae</taxon>
        <taxon>Ixodinae</taxon>
        <taxon>Ixodes</taxon>
    </lineage>
</organism>
<keyword evidence="2" id="KW-1133">Transmembrane helix</keyword>
<keyword evidence="3" id="KW-0675">Receptor</keyword>
<feature type="non-terminal residue" evidence="3">
    <location>
        <position position="151"/>
    </location>
</feature>